<evidence type="ECO:0000313" key="3">
    <source>
        <dbReference type="Proteomes" id="UP001578633"/>
    </source>
</evidence>
<dbReference type="RefSeq" id="XP_069305207.1">
    <property type="nucleotide sequence ID" value="XM_069453265.1"/>
</dbReference>
<evidence type="ECO:0000313" key="2">
    <source>
        <dbReference type="EMBL" id="KAL1794623.1"/>
    </source>
</evidence>
<dbReference type="GeneID" id="96086761"/>
<dbReference type="PANTHER" id="PTHR40617:SF1">
    <property type="entry name" value="ATTH DOMAIN-CONTAINING PROTEIN-RELATED"/>
    <property type="match status" value="1"/>
</dbReference>
<sequence length="374" mass="41782">MSDSTSLSWAPRSYPPTTRDNDGTNVNRYNVRQTLAYVTEDLNNVNNVFMLYYITTKDGRKYHLTTNAGMRGSEKLGSFISVNDLTEKKSRGNSILEQGSGSSEVLAMKSAVQSVISPVDGDKWTGTRHTLALSGVKLDTILKPTGGNFYYGGGGGVQLMGRGPDPDYSTSLPGWSWYWVSSPYNTYMVLVLKLYDKANPTTRVSGTLTVDDVEREIDTEQSFALFERQWGNFQVGKGYVALWLFLETGEVLNTWCMEPDVEGVSKVAFASIWHPNGLHEMIPVGPDTRFSGAHKSPATGLTYFTTFFLDLPARNASFTFKKWFEDGELEPVEAQKGRYITIMESYGEGKGQWNGKEVAFYGHVEQLQLEKISW</sequence>
<proteinExistence type="predicted"/>
<reference evidence="2 3" key="1">
    <citation type="submission" date="2024-09" db="EMBL/GenBank/DDBJ databases">
        <title>T2T genomes of carrot and Alternaria dauci and their utility for understanding host-pathogen interaction during carrot leaf blight disease.</title>
        <authorList>
            <person name="Liu W."/>
            <person name="Xu S."/>
            <person name="Ou C."/>
            <person name="Liu X."/>
            <person name="Zhuang F."/>
            <person name="Deng X.W."/>
        </authorList>
    </citation>
    <scope>NUCLEOTIDE SEQUENCE [LARGE SCALE GENOMIC DNA]</scope>
    <source>
        <strain evidence="2 3">A2016</strain>
    </source>
</reference>
<dbReference type="Proteomes" id="UP001578633">
    <property type="component" value="Chromosome 6"/>
</dbReference>
<evidence type="ECO:0000256" key="1">
    <source>
        <dbReference type="SAM" id="MobiDB-lite"/>
    </source>
</evidence>
<gene>
    <name evidence="2" type="ORF">ACET3X_006439</name>
</gene>
<protein>
    <submittedName>
        <fullName evidence="2">Uncharacterized protein</fullName>
    </submittedName>
</protein>
<accession>A0ABR3UF51</accession>
<keyword evidence="3" id="KW-1185">Reference proteome</keyword>
<organism evidence="2 3">
    <name type="scientific">Alternaria dauci</name>
    <dbReference type="NCBI Taxonomy" id="48095"/>
    <lineage>
        <taxon>Eukaryota</taxon>
        <taxon>Fungi</taxon>
        <taxon>Dikarya</taxon>
        <taxon>Ascomycota</taxon>
        <taxon>Pezizomycotina</taxon>
        <taxon>Dothideomycetes</taxon>
        <taxon>Pleosporomycetidae</taxon>
        <taxon>Pleosporales</taxon>
        <taxon>Pleosporineae</taxon>
        <taxon>Pleosporaceae</taxon>
        <taxon>Alternaria</taxon>
        <taxon>Alternaria sect. Porri</taxon>
    </lineage>
</organism>
<dbReference type="InterPro" id="IPR053112">
    <property type="entry name" value="Fungal_Dehydratase/Hydratase"/>
</dbReference>
<feature type="compositionally biased region" description="Polar residues" evidence="1">
    <location>
        <begin position="15"/>
        <end position="26"/>
    </location>
</feature>
<comment type="caution">
    <text evidence="2">The sequence shown here is derived from an EMBL/GenBank/DDBJ whole genome shotgun (WGS) entry which is preliminary data.</text>
</comment>
<feature type="region of interest" description="Disordered" evidence="1">
    <location>
        <begin position="1"/>
        <end position="26"/>
    </location>
</feature>
<dbReference type="SUPFAM" id="SSF159245">
    <property type="entry name" value="AttH-like"/>
    <property type="match status" value="1"/>
</dbReference>
<name>A0ABR3UF51_9PLEO</name>
<dbReference type="PANTHER" id="PTHR40617">
    <property type="entry name" value="TERPENE CYCLASE ASQC"/>
    <property type="match status" value="1"/>
</dbReference>
<dbReference type="EMBL" id="JBHGVX010000006">
    <property type="protein sequence ID" value="KAL1794623.1"/>
    <property type="molecule type" value="Genomic_DNA"/>
</dbReference>